<dbReference type="RefSeq" id="WP_145906152.1">
    <property type="nucleotide sequence ID" value="NZ_BAAAMZ010000026.1"/>
</dbReference>
<keyword evidence="1" id="KW-0472">Membrane</keyword>
<name>A0A561UKU4_9ACTN</name>
<dbReference type="OrthoDB" id="3499910at2"/>
<keyword evidence="1" id="KW-1133">Transmembrane helix</keyword>
<feature type="transmembrane region" description="Helical" evidence="1">
    <location>
        <begin position="437"/>
        <end position="454"/>
    </location>
</feature>
<comment type="caution">
    <text evidence="2">The sequence shown here is derived from an EMBL/GenBank/DDBJ whole genome shotgun (WGS) entry which is preliminary data.</text>
</comment>
<dbReference type="Proteomes" id="UP000317940">
    <property type="component" value="Unassembled WGS sequence"/>
</dbReference>
<proteinExistence type="predicted"/>
<feature type="transmembrane region" description="Helical" evidence="1">
    <location>
        <begin position="781"/>
        <end position="803"/>
    </location>
</feature>
<feature type="transmembrane region" description="Helical" evidence="1">
    <location>
        <begin position="12"/>
        <end position="35"/>
    </location>
</feature>
<dbReference type="EMBL" id="VIWT01000001">
    <property type="protein sequence ID" value="TWF99983.1"/>
    <property type="molecule type" value="Genomic_DNA"/>
</dbReference>
<feature type="transmembrane region" description="Helical" evidence="1">
    <location>
        <begin position="824"/>
        <end position="851"/>
    </location>
</feature>
<sequence>MIQWWLVRREAGAAWPVVGVLAGLIAVLTAVVLGWPARFDRLTDRALAAEVGQAQSLATLVGAHGETEPALSAWRSDPGTPASQDDDLDRVGRAMEQHAGPWLGERRGQAETGAAAVQGLGMPYGHAPIVRLAYRQQADLPYVQGRAPGAGADGQVEVAVSEATRDGLGLTLGQHVQLASSDGWSARVVLVGVFRTDPADARTWRQLPLAVAPLTVNAEVGKELDGELLTSRDGLAQVRSGDRTPLTLGWDWTVTPGPGDGTVDGLRGRLAQLAQFDPTALCDAAPGVGCELTGQRLTTLTVQDGLTPVLTDFADRRARTVQVQQFALAGLLTVGVATGFAAARLGGHRRRGAFELQRLRGAGRGQLAGRLLLETAPAVPVGLGAGRLLAALLGPPGTTLGAWLPALLAAVLLLCAPAAVLLLAPPAAARRPQARRLVLEGSVLLLTAAALAGVRLRGDSASPDPQLALTPSLLALVLVLALLRLVPPLVRLAARTAARGRGAVPLLGLARATELGAAAVPVLLVLILAMGGGVFGGLVSGTVSAGRQQVADWRTGGAPAAFVGPVDRLPDPAAAGRAAGARGTAAVLAASGDLTAQQDGTVFPRATLVGVDPAALRAVDPGSALATALLGAGLDRAPVGGAPGQEPVLPALGDAALAAAYPDGTFEVAAAGRAGFLVQLVGTLPTGAAGDPALGPVLGDQPRDTALLVFAGPAVPLLPHQSGHDSALLVGGAPDRGTLALLAAGRYGSPGGLGQTVRLRWRDQELTQLRADGLARSTDQAFLGATALGLLLALGTVLLDLLLSAGERGRTLSRLRTLGLGGRGATGLGLLQALPLLLAAVTGGAALGLLLPTALGGALPLRAITGGPADPAVRPDWTLTAGLGAALLLLVLGAVALEAALSRGQRVRAALRLGEEL</sequence>
<keyword evidence="1" id="KW-0812">Transmembrane</keyword>
<feature type="transmembrane region" description="Helical" evidence="1">
    <location>
        <begin position="474"/>
        <end position="494"/>
    </location>
</feature>
<feature type="transmembrane region" description="Helical" evidence="1">
    <location>
        <begin position="877"/>
        <end position="901"/>
    </location>
</feature>
<dbReference type="AlphaFoldDB" id="A0A561UKU4"/>
<feature type="transmembrane region" description="Helical" evidence="1">
    <location>
        <begin position="515"/>
        <end position="539"/>
    </location>
</feature>
<evidence type="ECO:0000313" key="2">
    <source>
        <dbReference type="EMBL" id="TWF99983.1"/>
    </source>
</evidence>
<evidence type="ECO:0000313" key="3">
    <source>
        <dbReference type="Proteomes" id="UP000317940"/>
    </source>
</evidence>
<feature type="transmembrane region" description="Helical" evidence="1">
    <location>
        <begin position="402"/>
        <end position="425"/>
    </location>
</feature>
<accession>A0A561UKU4</accession>
<organism evidence="2 3">
    <name type="scientific">Kitasatospora viridis</name>
    <dbReference type="NCBI Taxonomy" id="281105"/>
    <lineage>
        <taxon>Bacteria</taxon>
        <taxon>Bacillati</taxon>
        <taxon>Actinomycetota</taxon>
        <taxon>Actinomycetes</taxon>
        <taxon>Kitasatosporales</taxon>
        <taxon>Streptomycetaceae</taxon>
        <taxon>Kitasatospora</taxon>
    </lineage>
</organism>
<feature type="transmembrane region" description="Helical" evidence="1">
    <location>
        <begin position="367"/>
        <end position="390"/>
    </location>
</feature>
<feature type="transmembrane region" description="Helical" evidence="1">
    <location>
        <begin position="326"/>
        <end position="346"/>
    </location>
</feature>
<gene>
    <name evidence="2" type="ORF">FHX73_113848</name>
</gene>
<evidence type="ECO:0000256" key="1">
    <source>
        <dbReference type="SAM" id="Phobius"/>
    </source>
</evidence>
<keyword evidence="3" id="KW-1185">Reference proteome</keyword>
<reference evidence="2 3" key="1">
    <citation type="submission" date="2019-06" db="EMBL/GenBank/DDBJ databases">
        <title>Sequencing the genomes of 1000 actinobacteria strains.</title>
        <authorList>
            <person name="Klenk H.-P."/>
        </authorList>
    </citation>
    <scope>NUCLEOTIDE SEQUENCE [LARGE SCALE GENOMIC DNA]</scope>
    <source>
        <strain evidence="2 3">DSM 44826</strain>
    </source>
</reference>
<protein>
    <submittedName>
        <fullName evidence="2">Putative ABC transport system permease protein</fullName>
    </submittedName>
</protein>